<dbReference type="PANTHER" id="PTHR32071">
    <property type="entry name" value="TRANSCRIPTIONAL REGULATORY PROTEIN"/>
    <property type="match status" value="1"/>
</dbReference>
<keyword evidence="4" id="KW-0902">Two-component regulatory system</keyword>
<gene>
    <name evidence="10" type="ORF">PP769_13350</name>
</gene>
<dbReference type="SUPFAM" id="SSF52540">
    <property type="entry name" value="P-loop containing nucleoside triphosphate hydrolases"/>
    <property type="match status" value="1"/>
</dbReference>
<evidence type="ECO:0000259" key="9">
    <source>
        <dbReference type="PROSITE" id="PS50110"/>
    </source>
</evidence>
<feature type="modified residue" description="4-aspartylphosphate" evidence="7">
    <location>
        <position position="54"/>
    </location>
</feature>
<keyword evidence="2" id="KW-0547">Nucleotide-binding</keyword>
<keyword evidence="3" id="KW-0067">ATP-binding</keyword>
<dbReference type="InterPro" id="IPR009057">
    <property type="entry name" value="Homeodomain-like_sf"/>
</dbReference>
<evidence type="ECO:0000313" key="10">
    <source>
        <dbReference type="EMBL" id="WNM56958.1"/>
    </source>
</evidence>
<reference evidence="10 11" key="1">
    <citation type="submission" date="2023-01" db="EMBL/GenBank/DDBJ databases">
        <title>Cultivation and genomic characterization of new, ubiquitous marine nitrite-oxidizing bacteria from the Nitrospirales.</title>
        <authorList>
            <person name="Mueller A.J."/>
            <person name="Daebeler A."/>
            <person name="Herbold C.W."/>
            <person name="Kirkegaard R.H."/>
            <person name="Daims H."/>
        </authorList>
    </citation>
    <scope>NUCLEOTIDE SEQUENCE [LARGE SCALE GENOMIC DNA]</scope>
    <source>
        <strain evidence="10 11">VA</strain>
    </source>
</reference>
<feature type="domain" description="Sigma-54 factor interaction" evidence="8">
    <location>
        <begin position="145"/>
        <end position="374"/>
    </location>
</feature>
<evidence type="ECO:0000256" key="2">
    <source>
        <dbReference type="ARBA" id="ARBA00022741"/>
    </source>
</evidence>
<dbReference type="InterPro" id="IPR025944">
    <property type="entry name" value="Sigma_54_int_dom_CS"/>
</dbReference>
<protein>
    <submittedName>
        <fullName evidence="10">Sigma-54 dependent transcriptional regulator</fullName>
    </submittedName>
</protein>
<dbReference type="SUPFAM" id="SSF52172">
    <property type="entry name" value="CheY-like"/>
    <property type="match status" value="1"/>
</dbReference>
<dbReference type="InterPro" id="IPR011006">
    <property type="entry name" value="CheY-like_superfamily"/>
</dbReference>
<evidence type="ECO:0000256" key="1">
    <source>
        <dbReference type="ARBA" id="ARBA00022553"/>
    </source>
</evidence>
<keyword evidence="11" id="KW-1185">Reference proteome</keyword>
<dbReference type="PROSITE" id="PS00675">
    <property type="entry name" value="SIGMA54_INTERACT_1"/>
    <property type="match status" value="1"/>
</dbReference>
<dbReference type="Pfam" id="PF25601">
    <property type="entry name" value="AAA_lid_14"/>
    <property type="match status" value="1"/>
</dbReference>
<dbReference type="InterPro" id="IPR058031">
    <property type="entry name" value="AAA_lid_NorR"/>
</dbReference>
<dbReference type="RefSeq" id="WP_312640901.1">
    <property type="nucleotide sequence ID" value="NZ_CP116967.1"/>
</dbReference>
<evidence type="ECO:0000256" key="6">
    <source>
        <dbReference type="ARBA" id="ARBA00023163"/>
    </source>
</evidence>
<evidence type="ECO:0000256" key="3">
    <source>
        <dbReference type="ARBA" id="ARBA00022840"/>
    </source>
</evidence>
<organism evidence="10 11">
    <name type="scientific">Candidatus Nitrospira allomarina</name>
    <dbReference type="NCBI Taxonomy" id="3020900"/>
    <lineage>
        <taxon>Bacteria</taxon>
        <taxon>Pseudomonadati</taxon>
        <taxon>Nitrospirota</taxon>
        <taxon>Nitrospiria</taxon>
        <taxon>Nitrospirales</taxon>
        <taxon>Nitrospiraceae</taxon>
        <taxon>Nitrospira</taxon>
    </lineage>
</organism>
<dbReference type="EMBL" id="CP116967">
    <property type="protein sequence ID" value="WNM56958.1"/>
    <property type="molecule type" value="Genomic_DNA"/>
</dbReference>
<dbReference type="Pfam" id="PF00072">
    <property type="entry name" value="Response_reg"/>
    <property type="match status" value="1"/>
</dbReference>
<keyword evidence="1 7" id="KW-0597">Phosphoprotein</keyword>
<dbReference type="GO" id="GO:0005524">
    <property type="term" value="F:ATP binding"/>
    <property type="evidence" value="ECO:0007669"/>
    <property type="project" value="UniProtKB-KW"/>
</dbReference>
<dbReference type="AlphaFoldDB" id="A0AA96GDJ6"/>
<dbReference type="InterPro" id="IPR003593">
    <property type="entry name" value="AAA+_ATPase"/>
</dbReference>
<dbReference type="PROSITE" id="PS50045">
    <property type="entry name" value="SIGMA54_INTERACT_4"/>
    <property type="match status" value="1"/>
</dbReference>
<evidence type="ECO:0000256" key="4">
    <source>
        <dbReference type="ARBA" id="ARBA00023012"/>
    </source>
</evidence>
<dbReference type="Pfam" id="PF00158">
    <property type="entry name" value="Sigma54_activat"/>
    <property type="match status" value="1"/>
</dbReference>
<keyword evidence="5" id="KW-0805">Transcription regulation</keyword>
<dbReference type="Pfam" id="PF02954">
    <property type="entry name" value="HTH_8"/>
    <property type="match status" value="1"/>
</dbReference>
<evidence type="ECO:0000256" key="7">
    <source>
        <dbReference type="PROSITE-ProRule" id="PRU00169"/>
    </source>
</evidence>
<dbReference type="InterPro" id="IPR025662">
    <property type="entry name" value="Sigma_54_int_dom_ATP-bd_1"/>
</dbReference>
<dbReference type="PROSITE" id="PS00688">
    <property type="entry name" value="SIGMA54_INTERACT_3"/>
    <property type="match status" value="1"/>
</dbReference>
<dbReference type="PANTHER" id="PTHR32071:SF119">
    <property type="entry name" value="SIGMA L-DEPENDENT TRANSCRIPTIONAL REGULATOR YPLP-RELATED"/>
    <property type="match status" value="1"/>
</dbReference>
<dbReference type="InterPro" id="IPR002078">
    <property type="entry name" value="Sigma_54_int"/>
</dbReference>
<dbReference type="KEGG" id="nall:PP769_13350"/>
<proteinExistence type="predicted"/>
<evidence type="ECO:0000256" key="5">
    <source>
        <dbReference type="ARBA" id="ARBA00023015"/>
    </source>
</evidence>
<keyword evidence="6" id="KW-0804">Transcription</keyword>
<dbReference type="GO" id="GO:0006355">
    <property type="term" value="P:regulation of DNA-templated transcription"/>
    <property type="evidence" value="ECO:0007669"/>
    <property type="project" value="InterPro"/>
</dbReference>
<dbReference type="CDD" id="cd00009">
    <property type="entry name" value="AAA"/>
    <property type="match status" value="1"/>
</dbReference>
<dbReference type="SMART" id="SM00382">
    <property type="entry name" value="AAA"/>
    <property type="match status" value="1"/>
</dbReference>
<feature type="domain" description="Response regulatory" evidence="9">
    <location>
        <begin position="5"/>
        <end position="119"/>
    </location>
</feature>
<dbReference type="Gene3D" id="1.10.10.60">
    <property type="entry name" value="Homeodomain-like"/>
    <property type="match status" value="1"/>
</dbReference>
<evidence type="ECO:0000259" key="8">
    <source>
        <dbReference type="PROSITE" id="PS50045"/>
    </source>
</evidence>
<dbReference type="InterPro" id="IPR001789">
    <property type="entry name" value="Sig_transdc_resp-reg_receiver"/>
</dbReference>
<dbReference type="InterPro" id="IPR002197">
    <property type="entry name" value="HTH_Fis"/>
</dbReference>
<dbReference type="GO" id="GO:0000160">
    <property type="term" value="P:phosphorelay signal transduction system"/>
    <property type="evidence" value="ECO:0007669"/>
    <property type="project" value="UniProtKB-KW"/>
</dbReference>
<dbReference type="SUPFAM" id="SSF46689">
    <property type="entry name" value="Homeodomain-like"/>
    <property type="match status" value="1"/>
</dbReference>
<dbReference type="Gene3D" id="3.40.50.2300">
    <property type="match status" value="1"/>
</dbReference>
<dbReference type="GO" id="GO:0043565">
    <property type="term" value="F:sequence-specific DNA binding"/>
    <property type="evidence" value="ECO:0007669"/>
    <property type="project" value="InterPro"/>
</dbReference>
<dbReference type="SMART" id="SM00448">
    <property type="entry name" value="REC"/>
    <property type="match status" value="1"/>
</dbReference>
<dbReference type="FunFam" id="3.40.50.300:FF:000006">
    <property type="entry name" value="DNA-binding transcriptional regulator NtrC"/>
    <property type="match status" value="1"/>
</dbReference>
<dbReference type="FunFam" id="3.40.50.2300:FF:000018">
    <property type="entry name" value="DNA-binding transcriptional regulator NtrC"/>
    <property type="match status" value="1"/>
</dbReference>
<dbReference type="Proteomes" id="UP001302719">
    <property type="component" value="Chromosome"/>
</dbReference>
<dbReference type="PRINTS" id="PR01590">
    <property type="entry name" value="HTHFIS"/>
</dbReference>
<sequence length="452" mass="50317">MHKATILIVDDEPDTLILLREIMEKEGYQVYTATSSQAALHTFVDQTPDVVLSDIQMPHMDGLALLAETRKRSPLTQVILLTAYGSLSTAVEGIKAGAFDYLSKPFALEEIRSVVRRACDHKHTLEQARVSIQPLLPKGNGINQIQGNSPPMVAVYKLIARVAPTESTVLIHGETGTGKELIARAIHANSLRSDGPFIAVDCGTLTENLLESELFGHERGAFTGAITLKKGLLESANRGTCFLDEIGDISPNLQSKLLRVLQEHEIRRVGGMESIKVDVRIIAATNKHLKKLVESGKFREDLYYRLNVVTLHLPSLRERVEDIPTLIDYFLTKYTQLNNKVITGVHPQALALLTNYSWPGNVRELEHTIERAVVMTPHSLIMSHDLPLALVAPPALPDQSPSHPDWKTLGQLEREHILKVLDAQQGDENRTSELLGIHRKTLQRKLKEYGLR</sequence>
<dbReference type="Gene3D" id="3.40.50.300">
    <property type="entry name" value="P-loop containing nucleotide triphosphate hydrolases"/>
    <property type="match status" value="1"/>
</dbReference>
<dbReference type="InterPro" id="IPR027417">
    <property type="entry name" value="P-loop_NTPase"/>
</dbReference>
<dbReference type="Gene3D" id="1.10.8.60">
    <property type="match status" value="1"/>
</dbReference>
<evidence type="ECO:0000313" key="11">
    <source>
        <dbReference type="Proteomes" id="UP001302719"/>
    </source>
</evidence>
<name>A0AA96GDJ6_9BACT</name>
<dbReference type="PROSITE" id="PS50110">
    <property type="entry name" value="RESPONSE_REGULATORY"/>
    <property type="match status" value="1"/>
</dbReference>
<accession>A0AA96GDJ6</accession>